<keyword evidence="4 11" id="KW-0813">Transport</keyword>
<keyword evidence="9 11" id="KW-1133">Transmembrane helix</keyword>
<evidence type="ECO:0000256" key="4">
    <source>
        <dbReference type="ARBA" id="ARBA00022448"/>
    </source>
</evidence>
<reference evidence="15 16" key="1">
    <citation type="submission" date="2018-08" db="EMBL/GenBank/DDBJ databases">
        <title>Actinomadura spongicola sp. nov., isolated from marine sponge Leucetta chagosensis.</title>
        <authorList>
            <person name="Li L."/>
            <person name="Lin H.W."/>
        </authorList>
    </citation>
    <scope>NUCLEOTIDE SEQUENCE [LARGE SCALE GENOMIC DNA]</scope>
    <source>
        <strain evidence="15 16">LHW52907</strain>
    </source>
</reference>
<evidence type="ECO:0000256" key="7">
    <source>
        <dbReference type="ARBA" id="ARBA00022741"/>
    </source>
</evidence>
<evidence type="ECO:0000256" key="9">
    <source>
        <dbReference type="ARBA" id="ARBA00022989"/>
    </source>
</evidence>
<comment type="caution">
    <text evidence="15">The sequence shown here is derived from an EMBL/GenBank/DDBJ whole genome shotgun (WGS) entry which is preliminary data.</text>
</comment>
<evidence type="ECO:0000256" key="6">
    <source>
        <dbReference type="ARBA" id="ARBA00022692"/>
    </source>
</evidence>
<dbReference type="PANTHER" id="PTHR43297">
    <property type="entry name" value="OLIGOPEPTIDE TRANSPORT ATP-BINDING PROTEIN APPD"/>
    <property type="match status" value="1"/>
</dbReference>
<accession>A0A372GQ03</accession>
<dbReference type="OrthoDB" id="9809030at2"/>
<keyword evidence="16" id="KW-1185">Reference proteome</keyword>
<sequence length="669" mass="68965">MTAPSGAEPAARALTGADPAGAPPGAEPVVAPSGRPGLARRLLRHPLAVGALLYLAAVVVLAIFAPVFAPYGPQEADLTRVLATPTADHWLGTDSLGRDIASRLMFGARPALTGVLVTVLVAAVIAIPIGLSAALSGGADRIVSPLVDLLMSIPAIVVLLMVLATFDQELLAAMAALGVLTAPGLVRVVRAAALTVAGEPYVAAARVYGFGRFAIALRHVLPRITGPILVNLSLVAATALLTETGLNFLGLGVHLPEASWGGMVADASAAMNQQNWMLIPTGAVVAGTVIALVLLGDGVRDATAEGWARPATPARSRPTRDAAAGRARDRRPDDAVPAENPPILLRVDGLTVTVPGPGGRPAQVIEDVSFDLRAGETLGIVGESGCGKTMTGRAVLGLLPDGAHITGGSIRIDGVDATTMGGRERAGLRGSTIAFVSQEPMAALDPLFTVGGHIAEAVRVHTGAGRAPARRRAVELLGQVRISDPERVAKMYPHQLSGGMAQRVAIALALAGGPRLLIADEPTTALDVTVQAEILRLLRTLQRETGMAILLISHDWGAVGELCERTLVMYAGQVVESGPTATIVAAPQHPYSEGLLAANPQLGTPGMPLHVMPGGVPAPGEWPSGCHFAARCPYVTDDCIAHPIAVAGTDDHRSRCLRTRPTHMIEAKP</sequence>
<dbReference type="InterPro" id="IPR003439">
    <property type="entry name" value="ABC_transporter-like_ATP-bd"/>
</dbReference>
<feature type="transmembrane region" description="Helical" evidence="11">
    <location>
        <begin position="170"/>
        <end position="189"/>
    </location>
</feature>
<dbReference type="SUPFAM" id="SSF161098">
    <property type="entry name" value="MetI-like"/>
    <property type="match status" value="1"/>
</dbReference>
<keyword evidence="5" id="KW-1003">Cell membrane</keyword>
<comment type="similarity">
    <text evidence="3">Belongs to the ABC transporter superfamily.</text>
</comment>
<evidence type="ECO:0000256" key="11">
    <source>
        <dbReference type="RuleBase" id="RU363032"/>
    </source>
</evidence>
<evidence type="ECO:0000313" key="16">
    <source>
        <dbReference type="Proteomes" id="UP000262882"/>
    </source>
</evidence>
<dbReference type="FunFam" id="3.40.50.300:FF:000016">
    <property type="entry name" value="Oligopeptide ABC transporter ATP-binding component"/>
    <property type="match status" value="1"/>
</dbReference>
<evidence type="ECO:0000256" key="12">
    <source>
        <dbReference type="SAM" id="MobiDB-lite"/>
    </source>
</evidence>
<comment type="subcellular location">
    <subcellularLocation>
        <location evidence="11">Cell membrane</location>
        <topology evidence="11">Multi-pass membrane protein</topology>
    </subcellularLocation>
    <subcellularLocation>
        <location evidence="2">Cell membrane</location>
        <topology evidence="2">Peripheral membrane protein</topology>
    </subcellularLocation>
    <subcellularLocation>
        <location evidence="1">Membrane</location>
        <topology evidence="1">Multi-pass membrane protein</topology>
    </subcellularLocation>
</comment>
<dbReference type="CDD" id="cd06261">
    <property type="entry name" value="TM_PBP2"/>
    <property type="match status" value="1"/>
</dbReference>
<dbReference type="RefSeq" id="WP_117397919.1">
    <property type="nucleotide sequence ID" value="NZ_QVNQ01000001.1"/>
</dbReference>
<dbReference type="Proteomes" id="UP000262882">
    <property type="component" value="Unassembled WGS sequence"/>
</dbReference>
<evidence type="ECO:0000313" key="15">
    <source>
        <dbReference type="EMBL" id="RFS87471.1"/>
    </source>
</evidence>
<evidence type="ECO:0000256" key="5">
    <source>
        <dbReference type="ARBA" id="ARBA00022475"/>
    </source>
</evidence>
<dbReference type="SUPFAM" id="SSF52540">
    <property type="entry name" value="P-loop containing nucleoside triphosphate hydrolases"/>
    <property type="match status" value="1"/>
</dbReference>
<dbReference type="EMBL" id="QVNQ01000001">
    <property type="protein sequence ID" value="RFS87471.1"/>
    <property type="molecule type" value="Genomic_DNA"/>
</dbReference>
<evidence type="ECO:0000256" key="2">
    <source>
        <dbReference type="ARBA" id="ARBA00004202"/>
    </source>
</evidence>
<feature type="domain" description="ABC transmembrane type-1" evidence="14">
    <location>
        <begin position="112"/>
        <end position="296"/>
    </location>
</feature>
<name>A0A372GQ03_9ACTN</name>
<feature type="transmembrane region" description="Helical" evidence="11">
    <location>
        <begin position="275"/>
        <end position="295"/>
    </location>
</feature>
<dbReference type="GO" id="GO:0015833">
    <property type="term" value="P:peptide transport"/>
    <property type="evidence" value="ECO:0007669"/>
    <property type="project" value="InterPro"/>
</dbReference>
<dbReference type="InterPro" id="IPR027417">
    <property type="entry name" value="P-loop_NTPase"/>
</dbReference>
<dbReference type="InterPro" id="IPR025966">
    <property type="entry name" value="OppC_N"/>
</dbReference>
<evidence type="ECO:0000256" key="8">
    <source>
        <dbReference type="ARBA" id="ARBA00022840"/>
    </source>
</evidence>
<keyword evidence="8 15" id="KW-0067">ATP-binding</keyword>
<dbReference type="AlphaFoldDB" id="A0A372GQ03"/>
<dbReference type="Pfam" id="PF00528">
    <property type="entry name" value="BPD_transp_1"/>
    <property type="match status" value="1"/>
</dbReference>
<dbReference type="InterPro" id="IPR003593">
    <property type="entry name" value="AAA+_ATPase"/>
</dbReference>
<evidence type="ECO:0000259" key="14">
    <source>
        <dbReference type="PROSITE" id="PS50928"/>
    </source>
</evidence>
<feature type="transmembrane region" description="Helical" evidence="11">
    <location>
        <begin position="228"/>
        <end position="255"/>
    </location>
</feature>
<feature type="transmembrane region" description="Helical" evidence="11">
    <location>
        <begin position="146"/>
        <end position="164"/>
    </location>
</feature>
<feature type="transmembrane region" description="Helical" evidence="11">
    <location>
        <begin position="47"/>
        <end position="69"/>
    </location>
</feature>
<organism evidence="15 16">
    <name type="scientific">Actinomadura spongiicola</name>
    <dbReference type="NCBI Taxonomy" id="2303421"/>
    <lineage>
        <taxon>Bacteria</taxon>
        <taxon>Bacillati</taxon>
        <taxon>Actinomycetota</taxon>
        <taxon>Actinomycetes</taxon>
        <taxon>Streptosporangiales</taxon>
        <taxon>Thermomonosporaceae</taxon>
        <taxon>Actinomadura</taxon>
    </lineage>
</organism>
<dbReference type="CDD" id="cd03257">
    <property type="entry name" value="ABC_NikE_OppD_transporters"/>
    <property type="match status" value="1"/>
</dbReference>
<comment type="similarity">
    <text evidence="11">Belongs to the binding-protein-dependent transport system permease family.</text>
</comment>
<evidence type="ECO:0000259" key="13">
    <source>
        <dbReference type="PROSITE" id="PS50893"/>
    </source>
</evidence>
<evidence type="ECO:0000256" key="3">
    <source>
        <dbReference type="ARBA" id="ARBA00005417"/>
    </source>
</evidence>
<dbReference type="PROSITE" id="PS50893">
    <property type="entry name" value="ABC_TRANSPORTER_2"/>
    <property type="match status" value="1"/>
</dbReference>
<protein>
    <submittedName>
        <fullName evidence="15">ATP-binding cassette domain-containing protein</fullName>
    </submittedName>
</protein>
<dbReference type="InterPro" id="IPR050388">
    <property type="entry name" value="ABC_Ni/Peptide_Import"/>
</dbReference>
<dbReference type="Pfam" id="PF00005">
    <property type="entry name" value="ABC_tran"/>
    <property type="match status" value="1"/>
</dbReference>
<keyword evidence="7" id="KW-0547">Nucleotide-binding</keyword>
<dbReference type="NCBIfam" id="TIGR01727">
    <property type="entry name" value="oligo_HPY"/>
    <property type="match status" value="1"/>
</dbReference>
<dbReference type="Pfam" id="PF12911">
    <property type="entry name" value="OppC_N"/>
    <property type="match status" value="1"/>
</dbReference>
<dbReference type="Gene3D" id="1.10.3720.10">
    <property type="entry name" value="MetI-like"/>
    <property type="match status" value="1"/>
</dbReference>
<dbReference type="InterPro" id="IPR013563">
    <property type="entry name" value="Oligopep_ABC_C"/>
</dbReference>
<evidence type="ECO:0000256" key="10">
    <source>
        <dbReference type="ARBA" id="ARBA00023136"/>
    </source>
</evidence>
<dbReference type="GO" id="GO:0055085">
    <property type="term" value="P:transmembrane transport"/>
    <property type="evidence" value="ECO:0007669"/>
    <property type="project" value="InterPro"/>
</dbReference>
<dbReference type="InterPro" id="IPR000515">
    <property type="entry name" value="MetI-like"/>
</dbReference>
<dbReference type="InterPro" id="IPR017871">
    <property type="entry name" value="ABC_transporter-like_CS"/>
</dbReference>
<dbReference type="GO" id="GO:0005886">
    <property type="term" value="C:plasma membrane"/>
    <property type="evidence" value="ECO:0007669"/>
    <property type="project" value="UniProtKB-SubCell"/>
</dbReference>
<feature type="region of interest" description="Disordered" evidence="12">
    <location>
        <begin position="1"/>
        <end position="31"/>
    </location>
</feature>
<feature type="transmembrane region" description="Helical" evidence="11">
    <location>
        <begin position="111"/>
        <end position="134"/>
    </location>
</feature>
<dbReference type="GO" id="GO:0005524">
    <property type="term" value="F:ATP binding"/>
    <property type="evidence" value="ECO:0007669"/>
    <property type="project" value="UniProtKB-KW"/>
</dbReference>
<keyword evidence="10 11" id="KW-0472">Membrane</keyword>
<dbReference type="PROSITE" id="PS50928">
    <property type="entry name" value="ABC_TM1"/>
    <property type="match status" value="1"/>
</dbReference>
<dbReference type="GO" id="GO:0016887">
    <property type="term" value="F:ATP hydrolysis activity"/>
    <property type="evidence" value="ECO:0007669"/>
    <property type="project" value="InterPro"/>
</dbReference>
<feature type="compositionally biased region" description="Low complexity" evidence="12">
    <location>
        <begin position="308"/>
        <end position="325"/>
    </location>
</feature>
<dbReference type="Gene3D" id="3.40.50.300">
    <property type="entry name" value="P-loop containing nucleotide triphosphate hydrolases"/>
    <property type="match status" value="1"/>
</dbReference>
<proteinExistence type="inferred from homology"/>
<keyword evidence="6 11" id="KW-0812">Transmembrane</keyword>
<evidence type="ECO:0000256" key="1">
    <source>
        <dbReference type="ARBA" id="ARBA00004141"/>
    </source>
</evidence>
<gene>
    <name evidence="15" type="ORF">D0T12_04430</name>
</gene>
<feature type="domain" description="ABC transporter" evidence="13">
    <location>
        <begin position="345"/>
        <end position="596"/>
    </location>
</feature>
<dbReference type="PROSITE" id="PS00211">
    <property type="entry name" value="ABC_TRANSPORTER_1"/>
    <property type="match status" value="1"/>
</dbReference>
<dbReference type="InterPro" id="IPR035906">
    <property type="entry name" value="MetI-like_sf"/>
</dbReference>
<dbReference type="Pfam" id="PF08352">
    <property type="entry name" value="oligo_HPY"/>
    <property type="match status" value="1"/>
</dbReference>
<dbReference type="SMART" id="SM00382">
    <property type="entry name" value="AAA"/>
    <property type="match status" value="1"/>
</dbReference>
<dbReference type="PANTHER" id="PTHR43297:SF2">
    <property type="entry name" value="DIPEPTIDE TRANSPORT ATP-BINDING PROTEIN DPPD"/>
    <property type="match status" value="1"/>
</dbReference>
<feature type="region of interest" description="Disordered" evidence="12">
    <location>
        <begin position="306"/>
        <end position="340"/>
    </location>
</feature>